<dbReference type="AlphaFoldDB" id="A0AAV4NXQ0"/>
<comment type="caution">
    <text evidence="1">The sequence shown here is derived from an EMBL/GenBank/DDBJ whole genome shotgun (WGS) entry which is preliminary data.</text>
</comment>
<keyword evidence="2" id="KW-1185">Reference proteome</keyword>
<dbReference type="Proteomes" id="UP001054945">
    <property type="component" value="Unassembled WGS sequence"/>
</dbReference>
<organism evidence="1 2">
    <name type="scientific">Caerostris extrusa</name>
    <name type="common">Bark spider</name>
    <name type="synonym">Caerostris bankana</name>
    <dbReference type="NCBI Taxonomy" id="172846"/>
    <lineage>
        <taxon>Eukaryota</taxon>
        <taxon>Metazoa</taxon>
        <taxon>Ecdysozoa</taxon>
        <taxon>Arthropoda</taxon>
        <taxon>Chelicerata</taxon>
        <taxon>Arachnida</taxon>
        <taxon>Araneae</taxon>
        <taxon>Araneomorphae</taxon>
        <taxon>Entelegynae</taxon>
        <taxon>Araneoidea</taxon>
        <taxon>Araneidae</taxon>
        <taxon>Caerostris</taxon>
    </lineage>
</organism>
<evidence type="ECO:0000313" key="2">
    <source>
        <dbReference type="Proteomes" id="UP001054945"/>
    </source>
</evidence>
<gene>
    <name evidence="1" type="ORF">CEXT_528171</name>
</gene>
<proteinExistence type="predicted"/>
<reference evidence="1 2" key="1">
    <citation type="submission" date="2021-06" db="EMBL/GenBank/DDBJ databases">
        <title>Caerostris extrusa draft genome.</title>
        <authorList>
            <person name="Kono N."/>
            <person name="Arakawa K."/>
        </authorList>
    </citation>
    <scope>NUCLEOTIDE SEQUENCE [LARGE SCALE GENOMIC DNA]</scope>
</reference>
<evidence type="ECO:0000313" key="1">
    <source>
        <dbReference type="EMBL" id="GIX88346.1"/>
    </source>
</evidence>
<dbReference type="EMBL" id="BPLR01003755">
    <property type="protein sequence ID" value="GIX88346.1"/>
    <property type="molecule type" value="Genomic_DNA"/>
</dbReference>
<sequence length="177" mass="20847">MKRAECIRSRKKNKLEQQFCSTTAESSVPNTEYLTQSCRNQRKQRNGAKKVVPKKRIKCGIKMRKLLRRKKGLENKVAEQYQKIEFVATLSAKLLFPFPPSEHREEKNSEVCANSVCEALRSTFLSAWHYNAIHRQHTQNTQPRRSMFRMSYRFQQDIPGIQDQSGEKRKEVKREEA</sequence>
<accession>A0AAV4NXQ0</accession>
<protein>
    <submittedName>
        <fullName evidence="1">Uncharacterized protein</fullName>
    </submittedName>
</protein>
<name>A0AAV4NXQ0_CAEEX</name>